<sequence length="84" mass="8902">MISTLHCICIRMPSRRCSSAVQCGQEQAASAASLVSAACNVLLPTSCRNSRCMEQTASIIVALMAKGRWRYVITSCQHLAGAGA</sequence>
<proteinExistence type="predicted"/>
<reference evidence="1" key="1">
    <citation type="journal article" date="2012" name="Nat. Biotechnol.">
        <title>Reference genome sequence of the model plant Setaria.</title>
        <authorList>
            <person name="Bennetzen J.L."/>
            <person name="Schmutz J."/>
            <person name="Wang H."/>
            <person name="Percifield R."/>
            <person name="Hawkins J."/>
            <person name="Pontaroli A.C."/>
            <person name="Estep M."/>
            <person name="Feng L."/>
            <person name="Vaughn J.N."/>
            <person name="Grimwood J."/>
            <person name="Jenkins J."/>
            <person name="Barry K."/>
            <person name="Lindquist E."/>
            <person name="Hellsten U."/>
            <person name="Deshpande S."/>
            <person name="Wang X."/>
            <person name="Wu X."/>
            <person name="Mitros T."/>
            <person name="Triplett J."/>
            <person name="Yang X."/>
            <person name="Ye C.Y."/>
            <person name="Mauro-Herrera M."/>
            <person name="Wang L."/>
            <person name="Li P."/>
            <person name="Sharma M."/>
            <person name="Sharma R."/>
            <person name="Ronald P.C."/>
            <person name="Panaud O."/>
            <person name="Kellogg E.A."/>
            <person name="Brutnell T.P."/>
            <person name="Doust A.N."/>
            <person name="Tuskan G.A."/>
            <person name="Rokhsar D."/>
            <person name="Devos K.M."/>
        </authorList>
    </citation>
    <scope>NUCLEOTIDE SEQUENCE [LARGE SCALE GENOMIC DNA]</scope>
    <source>
        <strain evidence="1">Yugu1</strain>
    </source>
</reference>
<gene>
    <name evidence="1" type="ORF">SETIT_6G250700v2</name>
</gene>
<name>A0A368RQ37_SETIT</name>
<dbReference type="AlphaFoldDB" id="A0A368RQ37"/>
<organism evidence="1">
    <name type="scientific">Setaria italica</name>
    <name type="common">Foxtail millet</name>
    <name type="synonym">Panicum italicum</name>
    <dbReference type="NCBI Taxonomy" id="4555"/>
    <lineage>
        <taxon>Eukaryota</taxon>
        <taxon>Viridiplantae</taxon>
        <taxon>Streptophyta</taxon>
        <taxon>Embryophyta</taxon>
        <taxon>Tracheophyta</taxon>
        <taxon>Spermatophyta</taxon>
        <taxon>Magnoliopsida</taxon>
        <taxon>Liliopsida</taxon>
        <taxon>Poales</taxon>
        <taxon>Poaceae</taxon>
        <taxon>PACMAD clade</taxon>
        <taxon>Panicoideae</taxon>
        <taxon>Panicodae</taxon>
        <taxon>Paniceae</taxon>
        <taxon>Cenchrinae</taxon>
        <taxon>Setaria</taxon>
    </lineage>
</organism>
<protein>
    <submittedName>
        <fullName evidence="1">Uncharacterized protein</fullName>
    </submittedName>
</protein>
<reference evidence="1" key="2">
    <citation type="submission" date="2015-07" db="EMBL/GenBank/DDBJ databases">
        <authorList>
            <person name="Noorani M."/>
        </authorList>
    </citation>
    <scope>NUCLEOTIDE SEQUENCE</scope>
    <source>
        <strain evidence="1">Yugu1</strain>
    </source>
</reference>
<dbReference type="EMBL" id="CM003533">
    <property type="protein sequence ID" value="RCV32336.1"/>
    <property type="molecule type" value="Genomic_DNA"/>
</dbReference>
<evidence type="ECO:0000313" key="1">
    <source>
        <dbReference type="EMBL" id="RCV32336.1"/>
    </source>
</evidence>
<accession>A0A368RQ37</accession>